<protein>
    <submittedName>
        <fullName evidence="1">Outer membrane autotransporter barrel domain protein</fullName>
    </submittedName>
</protein>
<proteinExistence type="predicted"/>
<reference evidence="1 2" key="1">
    <citation type="submission" date="2012-05" db="EMBL/GenBank/DDBJ databases">
        <title>Genome sequence of Yersinia Pestis PY-08.</title>
        <authorList>
            <person name="Santana-Cruz I."/>
            <person name="Sengamalay N."/>
            <person name="McCracken C."/>
            <person name="Daugherty S.C."/>
            <person name="Maroo A."/>
            <person name="Vara P.G."/>
            <person name="Tallon L.J."/>
            <person name="Sadzewicz L."/>
            <person name="Vinetz J.M."/>
            <person name="Cespedes Zambrano M.J."/>
            <person name="Fraser-Liggett C.M."/>
            <person name="Tettelin H."/>
        </authorList>
    </citation>
    <scope>NUCLEOTIDE SEQUENCE [LARGE SCALE GENOMIC DNA]</scope>
    <source>
        <strain evidence="1 2">PY-08</strain>
    </source>
</reference>
<dbReference type="EMBL" id="AKRT01000173">
    <property type="protein sequence ID" value="EIR22074.1"/>
    <property type="molecule type" value="Genomic_DNA"/>
</dbReference>
<gene>
    <name evidence="1" type="ORF">YPPY08_1226</name>
</gene>
<sequence>MLANAIHNYGLASSNSNGDSGLYVNYTLSALELLADGADALLLATESGLTANRVLNAELFGVGGLVVDAQNGALTLANGSNRYEGTTTVTAGELILGANGAFGQTSLLDIASGASANINGYSQTVGAVTNVGTVTLGSGGVLTSGLLTNGGILDLTGGALNLTAGGASTVAGGLTGAGTLNINGGNLSVSAANSGLSGQTHIADVASVTLTDTGTLGTSAVEVLGTLNLNGANAAMTNVLSGDGTINTNAAVTLSGNNS</sequence>
<accession>A0AB72ZMV8</accession>
<organism evidence="1 2">
    <name type="scientific">Yersinia pestis PY-08</name>
    <dbReference type="NCBI Taxonomy" id="992134"/>
    <lineage>
        <taxon>Bacteria</taxon>
        <taxon>Pseudomonadati</taxon>
        <taxon>Pseudomonadota</taxon>
        <taxon>Gammaproteobacteria</taxon>
        <taxon>Enterobacterales</taxon>
        <taxon>Yersiniaceae</taxon>
        <taxon>Yersinia</taxon>
    </lineage>
</organism>
<dbReference type="Proteomes" id="UP000003231">
    <property type="component" value="Unassembled WGS sequence"/>
</dbReference>
<dbReference type="AlphaFoldDB" id="A0AB72ZMV8"/>
<evidence type="ECO:0000313" key="2">
    <source>
        <dbReference type="Proteomes" id="UP000003231"/>
    </source>
</evidence>
<evidence type="ECO:0000313" key="1">
    <source>
        <dbReference type="EMBL" id="EIR22074.1"/>
    </source>
</evidence>
<name>A0AB72ZMV8_YERPE</name>
<feature type="non-terminal residue" evidence="1">
    <location>
        <position position="259"/>
    </location>
</feature>
<comment type="caution">
    <text evidence="1">The sequence shown here is derived from an EMBL/GenBank/DDBJ whole genome shotgun (WGS) entry which is preliminary data.</text>
</comment>